<feature type="transmembrane region" description="Helical" evidence="4">
    <location>
        <begin position="748"/>
        <end position="766"/>
    </location>
</feature>
<dbReference type="Pfam" id="PF07494">
    <property type="entry name" value="Reg_prop"/>
    <property type="match status" value="1"/>
</dbReference>
<evidence type="ECO:0000256" key="2">
    <source>
        <dbReference type="ARBA" id="ARBA00022777"/>
    </source>
</evidence>
<keyword evidence="3" id="KW-0902">Two-component regulatory system</keyword>
<evidence type="ECO:0000313" key="7">
    <source>
        <dbReference type="EMBL" id="MYM72322.1"/>
    </source>
</evidence>
<dbReference type="Pfam" id="PF07495">
    <property type="entry name" value="Y_Y_Y"/>
    <property type="match status" value="1"/>
</dbReference>
<dbReference type="InterPro" id="IPR013783">
    <property type="entry name" value="Ig-like_fold"/>
</dbReference>
<evidence type="ECO:0000256" key="1">
    <source>
        <dbReference type="ARBA" id="ARBA00022679"/>
    </source>
</evidence>
<dbReference type="InterPro" id="IPR011110">
    <property type="entry name" value="Reg_prop"/>
</dbReference>
<dbReference type="InterPro" id="IPR011123">
    <property type="entry name" value="Y_Y_Y"/>
</dbReference>
<dbReference type="InterPro" id="IPR015943">
    <property type="entry name" value="WD40/YVTN_repeat-like_dom_sf"/>
</dbReference>
<dbReference type="SMART" id="SM00387">
    <property type="entry name" value="HATPase_c"/>
    <property type="match status" value="1"/>
</dbReference>
<dbReference type="RefSeq" id="WP_161049845.1">
    <property type="nucleotide sequence ID" value="NZ_WWCR01000007.1"/>
</dbReference>
<dbReference type="PANTHER" id="PTHR24421:SF62">
    <property type="entry name" value="SENSORY TRANSDUCTION HISTIDINE KINASE"/>
    <property type="match status" value="1"/>
</dbReference>
<keyword evidence="1" id="KW-0808">Transferase</keyword>
<dbReference type="InterPro" id="IPR003594">
    <property type="entry name" value="HATPase_dom"/>
</dbReference>
<dbReference type="Gene3D" id="1.20.5.1930">
    <property type="match status" value="1"/>
</dbReference>
<protein>
    <recommendedName>
        <fullName evidence="6">Histidine kinase/HSP90-like ATPase domain-containing protein</fullName>
    </recommendedName>
</protein>
<dbReference type="InterPro" id="IPR050482">
    <property type="entry name" value="Sensor_HK_TwoCompSys"/>
</dbReference>
<evidence type="ECO:0000256" key="5">
    <source>
        <dbReference type="SAM" id="SignalP"/>
    </source>
</evidence>
<keyword evidence="4" id="KW-0812">Transmembrane</keyword>
<feature type="domain" description="Histidine kinase/HSP90-like ATPase" evidence="6">
    <location>
        <begin position="891"/>
        <end position="988"/>
    </location>
</feature>
<dbReference type="PANTHER" id="PTHR24421">
    <property type="entry name" value="NITRATE/NITRITE SENSOR PROTEIN NARX-RELATED"/>
    <property type="match status" value="1"/>
</dbReference>
<dbReference type="GO" id="GO:0016020">
    <property type="term" value="C:membrane"/>
    <property type="evidence" value="ECO:0007669"/>
    <property type="project" value="InterPro"/>
</dbReference>
<evidence type="ECO:0000259" key="6">
    <source>
        <dbReference type="SMART" id="SM00387"/>
    </source>
</evidence>
<evidence type="ECO:0000313" key="8">
    <source>
        <dbReference type="Proteomes" id="UP000469734"/>
    </source>
</evidence>
<name>A0A7X4KGN7_9BURK</name>
<evidence type="ECO:0000256" key="3">
    <source>
        <dbReference type="ARBA" id="ARBA00023012"/>
    </source>
</evidence>
<feature type="signal peptide" evidence="5">
    <location>
        <begin position="1"/>
        <end position="29"/>
    </location>
</feature>
<dbReference type="InterPro" id="IPR036890">
    <property type="entry name" value="HATPase_C_sf"/>
</dbReference>
<evidence type="ECO:0000256" key="4">
    <source>
        <dbReference type="SAM" id="Phobius"/>
    </source>
</evidence>
<dbReference type="SUPFAM" id="SSF63829">
    <property type="entry name" value="Calcium-dependent phosphotriesterase"/>
    <property type="match status" value="1"/>
</dbReference>
<dbReference type="EMBL" id="WWCR01000007">
    <property type="protein sequence ID" value="MYM72322.1"/>
    <property type="molecule type" value="Genomic_DNA"/>
</dbReference>
<keyword evidence="2" id="KW-0418">Kinase</keyword>
<dbReference type="Gene3D" id="2.60.40.10">
    <property type="entry name" value="Immunoglobulins"/>
    <property type="match status" value="1"/>
</dbReference>
<gene>
    <name evidence="7" type="ORF">GTP56_08940</name>
</gene>
<dbReference type="Pfam" id="PF02518">
    <property type="entry name" value="HATPase_c"/>
    <property type="match status" value="1"/>
</dbReference>
<dbReference type="Proteomes" id="UP000469734">
    <property type="component" value="Unassembled WGS sequence"/>
</dbReference>
<dbReference type="GO" id="GO:0046983">
    <property type="term" value="F:protein dimerization activity"/>
    <property type="evidence" value="ECO:0007669"/>
    <property type="project" value="InterPro"/>
</dbReference>
<accession>A0A7X4KGN7</accession>
<keyword evidence="4" id="KW-1133">Transmembrane helix</keyword>
<dbReference type="CDD" id="cd16917">
    <property type="entry name" value="HATPase_UhpB-NarQ-NarX-like"/>
    <property type="match status" value="1"/>
</dbReference>
<dbReference type="GO" id="GO:0000155">
    <property type="term" value="F:phosphorelay sensor kinase activity"/>
    <property type="evidence" value="ECO:0007669"/>
    <property type="project" value="InterPro"/>
</dbReference>
<dbReference type="Pfam" id="PF07730">
    <property type="entry name" value="HisKA_3"/>
    <property type="match status" value="1"/>
</dbReference>
<proteinExistence type="predicted"/>
<keyword evidence="4" id="KW-0472">Membrane</keyword>
<dbReference type="Gene3D" id="2.130.10.10">
    <property type="entry name" value="YVTN repeat-like/Quinoprotein amine dehydrogenase"/>
    <property type="match status" value="3"/>
</dbReference>
<comment type="caution">
    <text evidence="7">The sequence shown here is derived from an EMBL/GenBank/DDBJ whole genome shotgun (WGS) entry which is preliminary data.</text>
</comment>
<dbReference type="Gene3D" id="3.30.565.10">
    <property type="entry name" value="Histidine kinase-like ATPase, C-terminal domain"/>
    <property type="match status" value="1"/>
</dbReference>
<dbReference type="SUPFAM" id="SSF55874">
    <property type="entry name" value="ATPase domain of HSP90 chaperone/DNA topoisomerase II/histidine kinase"/>
    <property type="match status" value="1"/>
</dbReference>
<feature type="chain" id="PRO_5031229695" description="Histidine kinase/HSP90-like ATPase domain-containing protein" evidence="5">
    <location>
        <begin position="30"/>
        <end position="992"/>
    </location>
</feature>
<organism evidence="7 8">
    <name type="scientific">Duganella margarita</name>
    <dbReference type="NCBI Taxonomy" id="2692170"/>
    <lineage>
        <taxon>Bacteria</taxon>
        <taxon>Pseudomonadati</taxon>
        <taxon>Pseudomonadota</taxon>
        <taxon>Betaproteobacteria</taxon>
        <taxon>Burkholderiales</taxon>
        <taxon>Oxalobacteraceae</taxon>
        <taxon>Telluria group</taxon>
        <taxon>Duganella</taxon>
    </lineage>
</organism>
<dbReference type="InterPro" id="IPR011712">
    <property type="entry name" value="Sig_transdc_His_kin_sub3_dim/P"/>
</dbReference>
<reference evidence="7 8" key="1">
    <citation type="submission" date="2019-12" db="EMBL/GenBank/DDBJ databases">
        <title>Novel species isolated from a subtropical stream in China.</title>
        <authorList>
            <person name="Lu H."/>
        </authorList>
    </citation>
    <scope>NUCLEOTIDE SEQUENCE [LARGE SCALE GENOMIC DNA]</scope>
    <source>
        <strain evidence="7 8">FT134W</strain>
    </source>
</reference>
<keyword evidence="5" id="KW-0732">Signal</keyword>
<dbReference type="AlphaFoldDB" id="A0A7X4KGN7"/>
<sequence length="992" mass="108314">MKRPLPAYGKALALCVMLSCCVLPSVCHAQAQAPVQAERPAINLHHTSWTARDGAPALVLSMTQTTDGWLWLGGPTGLYRFDGIQFEQFVPSNGPLLTRNVSVVNAFADGSLWIGYRTGGVARLQNGLVRNYGERDGLPARAAWGVEQDGSGRIWAATPLGMRYLEQDRWLAPASAWNLPATSYKTLMRDRRGVLWAQGEAGVFFLRPGAARFERAAVDSGTGVLFDLAHDSVVSWNATQGKFRQVAGRPQDLQPRLWQHLGDPASLLFDRRGDLWVGTRDGLAYHTPQGIARTLPAQGLSGRQVSAVFEDREGNIWAATASGIDRFARRRLTRIAVPEAAIGHAILTDDNGGAWIGGFHVAAGDAGLAEVTPLWPPGSDGWSGMLTSFTRTSDGVLWGSTYGALRRVQGGDRRKIALPPFAGGAFVPLVQADRDNSVLVSLKQHGLYRRKPDGAWQKLGDPGEVSVMARSDAAGLWLACFDGKLVHAEGAQWRSYGAAQGLSVGLVMALHLHGLHVWVGGDTGLAWLDGERFRPVRGVKGETFDGISGIVELDNGDLWLNAAAGLFRIPGAELARLQRSPDYRVQYERLDQLDGMDGIAPRLVPSPSMVLASDGRLWVMRSSGVFRLNPADPAPPAPAQPVIIKRIGASGASLPLQQPLRLAAGSSAVQIDYTVPALALPERVRFRYRVDETDADWQEVGGRRSAYLSNLRAGDYHFRVAASDYNGHWPAHDTMVHFTIAPAITETWWFRALCGALLLAGAYLSYRWHLGRMRRQMANRLRERVSERERIARELHDTLLQSVQGLILHVHAATQRLPDQDSTRLQLETALLQADNVVDEGRGRIRELRGEDAGKANFPDAVLAAATRLRPHDAPPVQLSLMGTPRRLDPTMQEEALAIVAEAIANAYRHAGAGRIEVELQYGARELRCTVRDDGAGIAADVLRDGGRQHHWGMRGMTERADRIKAKLVLRSGEGSGTEWQLVLPAALAYTR</sequence>